<keyword evidence="1" id="KW-0812">Transmembrane</keyword>
<evidence type="ECO:0008006" key="6">
    <source>
        <dbReference type="Google" id="ProtNLM"/>
    </source>
</evidence>
<organism evidence="2 4">
    <name type="scientific">Klebsiella michiganensis</name>
    <dbReference type="NCBI Taxonomy" id="1134687"/>
    <lineage>
        <taxon>Bacteria</taxon>
        <taxon>Pseudomonadati</taxon>
        <taxon>Pseudomonadota</taxon>
        <taxon>Gammaproteobacteria</taxon>
        <taxon>Enterobacterales</taxon>
        <taxon>Enterobacteriaceae</taxon>
        <taxon>Klebsiella/Raoultella group</taxon>
        <taxon>Klebsiella</taxon>
    </lineage>
</organism>
<dbReference type="EMBL" id="LEUS01000018">
    <property type="protein sequence ID" value="KLY34170.1"/>
    <property type="molecule type" value="Genomic_DNA"/>
</dbReference>
<evidence type="ECO:0000256" key="1">
    <source>
        <dbReference type="SAM" id="Phobius"/>
    </source>
</evidence>
<reference evidence="2 4" key="1">
    <citation type="submission" date="2014-01" db="EMBL/GenBank/DDBJ databases">
        <title>The Genome Sequence of Klebsiella oxytoca MGH 27.</title>
        <authorList>
            <consortium name="The Broad Institute Genomics Platform"/>
            <consortium name="The Broad Institute Genome Sequencing Center for Infectious Disease"/>
            <person name="Murphy C."/>
            <person name="Cosimi L."/>
            <person name="Cerqueira G."/>
            <person name="Feldgarden M."/>
            <person name="Earl A."/>
            <person name="Hung D."/>
            <person name="Onderdonk A.B."/>
            <person name="Ferraro M.J."/>
            <person name="Hooper D."/>
            <person name="Dekker J."/>
            <person name="O'Brien T."/>
            <person name="Huang S."/>
            <person name="Quan V."/>
            <person name="Ernst C."/>
            <person name="Delaney M."/>
            <person name="DuBois A."/>
            <person name="Kim D.S."/>
            <person name="Young S.K."/>
            <person name="Zeng Q."/>
            <person name="Gargeya S."/>
            <person name="Fitzgerald M."/>
            <person name="Abouelleil A."/>
            <person name="Alvarado L."/>
            <person name="Berlin A.M."/>
            <person name="Chapman S.B."/>
            <person name="Gainer-Dewar J."/>
            <person name="Goldberg J."/>
            <person name="Gnerre S."/>
            <person name="Griggs A."/>
            <person name="Gujja S."/>
            <person name="Hansen M."/>
            <person name="Howarth C."/>
            <person name="Imamovic A."/>
            <person name="Ireland A."/>
            <person name="Larimer J."/>
            <person name="McCowan C."/>
            <person name="Murphy C."/>
            <person name="Pearson M."/>
            <person name="Poon T.W."/>
            <person name="Priest M."/>
            <person name="Roberts A."/>
            <person name="Saif S."/>
            <person name="Shea T."/>
            <person name="Sykes S."/>
            <person name="Wortman J."/>
            <person name="Nusbaum C."/>
            <person name="Birren B."/>
        </authorList>
    </citation>
    <scope>NUCLEOTIDE SEQUENCE [LARGE SCALE GENOMIC DNA]</scope>
    <source>
        <strain evidence="2 4">MGH 27</strain>
    </source>
</reference>
<sequence length="426" mass="47229">MSSKKKSSLRSGIRVTHNRRDWMAGLHWEQQRSALLTRFRGKASPDTHVVVAGRRNASMMGVVSPGRVRRSPYSLAVAFLLSEGGNTWGIYRLSRNEDLWVFFAASGGQLSVMGDVTGSRAKIESAAENFLRFNDADTPGLRCAATADDNCDATSLTDRLNRSQLKRCRLGKRLTTMSLIMPAALITLVAAAGIYWYDDVQQKAEQAAAMAEFRARMAMSADKPAAPARAPHPWASQPPVSLLLGNCWLTREPLFASVAGWRFTDGECVPEGLRLRYLATPGATVEDFSHRARVLLGHSAVFNLQEGGKNGDVFIPFRKYSVSEYTDEALPGADAQLMRFISHLQRRNLEVKFSEVKPPAVAPGQEKTMPVQDWREFTFTVSSRLQPERLLQDFDATGLRLNSVSITMSPQGQFDYTMKGSIYAQN</sequence>
<name>A0A0J2HGC6_9ENTR</name>
<feature type="transmembrane region" description="Helical" evidence="1">
    <location>
        <begin position="174"/>
        <end position="197"/>
    </location>
</feature>
<evidence type="ECO:0000313" key="2">
    <source>
        <dbReference type="EMBL" id="EWF92394.1"/>
    </source>
</evidence>
<dbReference type="Proteomes" id="UP000036305">
    <property type="component" value="Unassembled WGS sequence"/>
</dbReference>
<accession>A0A0J2HGC6</accession>
<comment type="caution">
    <text evidence="2">The sequence shown here is derived from an EMBL/GenBank/DDBJ whole genome shotgun (WGS) entry which is preliminary data.</text>
</comment>
<proteinExistence type="predicted"/>
<dbReference type="EMBL" id="JCNZ01000005">
    <property type="protein sequence ID" value="EWF92394.1"/>
    <property type="molecule type" value="Genomic_DNA"/>
</dbReference>
<dbReference type="RefSeq" id="WP_071886859.1">
    <property type="nucleotide sequence ID" value="NZ_CABGTM010000044.1"/>
</dbReference>
<evidence type="ECO:0000313" key="4">
    <source>
        <dbReference type="Proteomes" id="UP000020202"/>
    </source>
</evidence>
<dbReference type="InterPro" id="IPR009663">
    <property type="entry name" value="PAP_PilO"/>
</dbReference>
<keyword evidence="1" id="KW-1133">Transmembrane helix</keyword>
<evidence type="ECO:0000313" key="3">
    <source>
        <dbReference type="EMBL" id="KLY34170.1"/>
    </source>
</evidence>
<protein>
    <recommendedName>
        <fullName evidence="6">Pilus assembly protein</fullName>
    </recommendedName>
</protein>
<gene>
    <name evidence="2" type="ORF">L373_00685</name>
    <name evidence="3" type="ORF">SK91_03069</name>
</gene>
<keyword evidence="5" id="KW-1185">Reference proteome</keyword>
<dbReference type="Proteomes" id="UP000020202">
    <property type="component" value="Unassembled WGS sequence"/>
</dbReference>
<dbReference type="Pfam" id="PF06864">
    <property type="entry name" value="PAP_PilO"/>
    <property type="match status" value="1"/>
</dbReference>
<reference evidence="3 5" key="2">
    <citation type="submission" date="2015-06" db="EMBL/GenBank/DDBJ databases">
        <title>The Genome Sequence of None.</title>
        <authorList>
            <consortium name="The Broad Institute Genomics Platform"/>
            <consortium name="The Broad Institute Genome Sequencing Center for Infectious Disease"/>
            <person name="Earl A.M."/>
            <person name="Onderdonk A.B."/>
            <person name="Kirby J."/>
            <person name="Ferraro M.J."/>
            <person name="Huang S."/>
            <person name="Spencer M."/>
            <person name="Fodor A."/>
            <person name="Hooper D."/>
            <person name="Dekker J."/>
            <person name="O'Brien T."/>
            <person name="Quan V."/>
            <person name="Gombosev A."/>
            <person name="Delaney M."/>
            <person name="DuBois A."/>
            <person name="Ernst C."/>
            <person name="Kim D.S."/>
            <person name="Rossman W."/>
            <person name="Gohs F."/>
            <person name="Petruso H."/>
            <person name="Nozar T."/>
            <person name="Mougeot F."/>
            <person name="Manson-McGuire A."/>
            <person name="Young S."/>
            <person name="Abouelleil A."/>
            <person name="Cao P."/>
            <person name="Chapman S.B."/>
            <person name="Griggs A."/>
            <person name="Priest M."/>
            <person name="Shea T."/>
            <person name="Wortman I."/>
            <person name="Wortman J.R."/>
            <person name="Nusbaum C."/>
            <person name="Birren B."/>
        </authorList>
    </citation>
    <scope>NUCLEOTIDE SEQUENCE [LARGE SCALE GENOMIC DNA]</scope>
    <source>
        <strain evidence="3 5">MGH87</strain>
    </source>
</reference>
<evidence type="ECO:0000313" key="5">
    <source>
        <dbReference type="Proteomes" id="UP000036305"/>
    </source>
</evidence>
<dbReference type="AlphaFoldDB" id="A0A0J2HGC6"/>
<keyword evidence="1" id="KW-0472">Membrane</keyword>